<dbReference type="InterPro" id="IPR036412">
    <property type="entry name" value="HAD-like_sf"/>
</dbReference>
<dbReference type="InterPro" id="IPR006439">
    <property type="entry name" value="HAD-SF_hydro_IA"/>
</dbReference>
<dbReference type="Gene3D" id="1.10.150.240">
    <property type="entry name" value="Putative phosphatase, domain 2"/>
    <property type="match status" value="1"/>
</dbReference>
<dbReference type="NCBIfam" id="TIGR01509">
    <property type="entry name" value="HAD-SF-IA-v3"/>
    <property type="match status" value="1"/>
</dbReference>
<dbReference type="NCBIfam" id="TIGR02009">
    <property type="entry name" value="PGMB-YQAB-SF"/>
    <property type="match status" value="1"/>
</dbReference>
<dbReference type="RefSeq" id="WP_195810903.1">
    <property type="nucleotide sequence ID" value="NZ_CP064795.1"/>
</dbReference>
<dbReference type="InterPro" id="IPR023214">
    <property type="entry name" value="HAD_sf"/>
</dbReference>
<dbReference type="Proteomes" id="UP000595095">
    <property type="component" value="Chromosome"/>
</dbReference>
<dbReference type="EMBL" id="CP064795">
    <property type="protein sequence ID" value="QPG05820.1"/>
    <property type="molecule type" value="Genomic_DNA"/>
</dbReference>
<keyword evidence="2" id="KW-0378">Hydrolase</keyword>
<dbReference type="InterPro" id="IPR051806">
    <property type="entry name" value="HAD-like_SPP"/>
</dbReference>
<dbReference type="GO" id="GO:0050308">
    <property type="term" value="F:sugar-phosphatase activity"/>
    <property type="evidence" value="ECO:0007669"/>
    <property type="project" value="TreeGrafter"/>
</dbReference>
<organism evidence="2 3">
    <name type="scientific">Salinimonas marina</name>
    <dbReference type="NCBI Taxonomy" id="2785918"/>
    <lineage>
        <taxon>Bacteria</taxon>
        <taxon>Pseudomonadati</taxon>
        <taxon>Pseudomonadota</taxon>
        <taxon>Gammaproteobacteria</taxon>
        <taxon>Alteromonadales</taxon>
        <taxon>Alteromonadaceae</taxon>
        <taxon>Alteromonas/Salinimonas group</taxon>
        <taxon>Salinimonas</taxon>
    </lineage>
</organism>
<dbReference type="SFLD" id="SFLDG01129">
    <property type="entry name" value="C1.5:_HAD__Beta-PGM__Phosphata"/>
    <property type="match status" value="1"/>
</dbReference>
<dbReference type="Gene3D" id="3.40.50.1000">
    <property type="entry name" value="HAD superfamily/HAD-like"/>
    <property type="match status" value="1"/>
</dbReference>
<protein>
    <submittedName>
        <fullName evidence="2">Beta-phosphoglucomutase family hydrolase</fullName>
    </submittedName>
</protein>
<dbReference type="Pfam" id="PF13419">
    <property type="entry name" value="HAD_2"/>
    <property type="match status" value="1"/>
</dbReference>
<keyword evidence="3" id="KW-1185">Reference proteome</keyword>
<evidence type="ECO:0000256" key="1">
    <source>
        <dbReference type="ARBA" id="ARBA00006171"/>
    </source>
</evidence>
<dbReference type="InterPro" id="IPR023198">
    <property type="entry name" value="PGP-like_dom2"/>
</dbReference>
<sequence length="200" mass="22015">MKVDLSGYRGIVFDMDGTLLDSMGSHLQAWQQTCEHYGYPFDRAFLHNLGGVPSIATVEILNDKHGLTHAPAEVARYKRDAWMALDHSPTLIEDTMAVFEYYRPTMKIGIGTGADRAQAEKLLAQHGLLARIDALVTSSDVTQGKPHPQTFLNVAKHMGVAPEQCVVFEDTEIGEQAARRAQMDCILVHNGVIQVPDSQG</sequence>
<dbReference type="InterPro" id="IPR041492">
    <property type="entry name" value="HAD_2"/>
</dbReference>
<dbReference type="KEGG" id="smaa:IT774_00610"/>
<dbReference type="SUPFAM" id="SSF56784">
    <property type="entry name" value="HAD-like"/>
    <property type="match status" value="1"/>
</dbReference>
<comment type="similarity">
    <text evidence="1">Belongs to the HAD-like hydrolase superfamily. CbbY/CbbZ/Gph/YieH family.</text>
</comment>
<name>A0A7S9DXS9_9ALTE</name>
<evidence type="ECO:0000313" key="2">
    <source>
        <dbReference type="EMBL" id="QPG05820.1"/>
    </source>
</evidence>
<reference evidence="2 3" key="1">
    <citation type="submission" date="2020-11" db="EMBL/GenBank/DDBJ databases">
        <title>Complete genome sequence for Salinimonas sp. strain G2-b.</title>
        <authorList>
            <person name="Park S.-J."/>
        </authorList>
    </citation>
    <scope>NUCLEOTIDE SEQUENCE [LARGE SCALE GENOMIC DNA]</scope>
    <source>
        <strain evidence="2 3">G2-b</strain>
    </source>
</reference>
<dbReference type="AlphaFoldDB" id="A0A7S9DXS9"/>
<accession>A0A7S9DXS9</accession>
<dbReference type="PANTHER" id="PTHR43481">
    <property type="entry name" value="FRUCTOSE-1-PHOSPHATE PHOSPHATASE"/>
    <property type="match status" value="1"/>
</dbReference>
<dbReference type="InterPro" id="IPR010976">
    <property type="entry name" value="B-phosphoglucomutase_hydrolase"/>
</dbReference>
<dbReference type="SFLD" id="SFLDS00003">
    <property type="entry name" value="Haloacid_Dehalogenase"/>
    <property type="match status" value="1"/>
</dbReference>
<proteinExistence type="inferred from homology"/>
<dbReference type="CDD" id="cd07505">
    <property type="entry name" value="HAD_BPGM-like"/>
    <property type="match status" value="1"/>
</dbReference>
<gene>
    <name evidence="2" type="ORF">IT774_00610</name>
</gene>
<dbReference type="SFLD" id="SFLDG01135">
    <property type="entry name" value="C1.5.6:_HAD__Beta-PGM__Phospha"/>
    <property type="match status" value="1"/>
</dbReference>
<dbReference type="PANTHER" id="PTHR43481:SF4">
    <property type="entry name" value="GLYCEROL-1-PHOSPHATE PHOSPHOHYDROLASE 1-RELATED"/>
    <property type="match status" value="1"/>
</dbReference>
<evidence type="ECO:0000313" key="3">
    <source>
        <dbReference type="Proteomes" id="UP000595095"/>
    </source>
</evidence>